<dbReference type="RefSeq" id="WP_115982617.1">
    <property type="nucleotide sequence ID" value="NZ_JAVDQS010000005.1"/>
</dbReference>
<accession>A0ABU1LF44</accession>
<dbReference type="EMBL" id="JAVDQS010000005">
    <property type="protein sequence ID" value="MDR6405180.1"/>
    <property type="molecule type" value="Genomic_DNA"/>
</dbReference>
<protein>
    <recommendedName>
        <fullName evidence="3">Lipoprotein</fullName>
    </recommendedName>
</protein>
<reference evidence="1 2" key="1">
    <citation type="submission" date="2023-07" db="EMBL/GenBank/DDBJ databases">
        <title>Sorghum-associated microbial communities from plants grown in Nebraska, USA.</title>
        <authorList>
            <person name="Schachtman D."/>
        </authorList>
    </citation>
    <scope>NUCLEOTIDE SEQUENCE [LARGE SCALE GENOMIC DNA]</scope>
    <source>
        <strain evidence="1 2">DS1709</strain>
    </source>
</reference>
<organism evidence="1 2">
    <name type="scientific">Chryseobacterium geocarposphaerae</name>
    <dbReference type="NCBI Taxonomy" id="1416776"/>
    <lineage>
        <taxon>Bacteria</taxon>
        <taxon>Pseudomonadati</taxon>
        <taxon>Bacteroidota</taxon>
        <taxon>Flavobacteriia</taxon>
        <taxon>Flavobacteriales</taxon>
        <taxon>Weeksellaceae</taxon>
        <taxon>Chryseobacterium group</taxon>
        <taxon>Chryseobacterium</taxon>
    </lineage>
</organism>
<evidence type="ECO:0008006" key="3">
    <source>
        <dbReference type="Google" id="ProtNLM"/>
    </source>
</evidence>
<sequence length="261" mass="29520">MKKITQIALVAVLISCGKNQTESSNTTTQTASTPETPLAKAAEQMAGTWVDDSYLEKIKKTKSVYPNRESKTKILFLTLDKNELLKGAALLKGFTAEEGGYDVQIKFDEAKKEFAKDEMIKVYNADFTEPFELKMNSSNKLEMVFPNKTDVYQKINNDLPTELRKILFEGSYTEKNGKAEINFESDGKVNFKGYSKYEVINSFVDGIQKFDGILFYKANSTNPDLYQFTIKGNILELQYIHENESDRSLKAEGEKVILTKG</sequence>
<keyword evidence="2" id="KW-1185">Reference proteome</keyword>
<name>A0ABU1LF44_9FLAO</name>
<dbReference type="PROSITE" id="PS51257">
    <property type="entry name" value="PROKAR_LIPOPROTEIN"/>
    <property type="match status" value="1"/>
</dbReference>
<gene>
    <name evidence="1" type="ORF">J2781_002109</name>
</gene>
<proteinExistence type="predicted"/>
<dbReference type="Proteomes" id="UP001184853">
    <property type="component" value="Unassembled WGS sequence"/>
</dbReference>
<evidence type="ECO:0000313" key="1">
    <source>
        <dbReference type="EMBL" id="MDR6405180.1"/>
    </source>
</evidence>
<evidence type="ECO:0000313" key="2">
    <source>
        <dbReference type="Proteomes" id="UP001184853"/>
    </source>
</evidence>
<comment type="caution">
    <text evidence="1">The sequence shown here is derived from an EMBL/GenBank/DDBJ whole genome shotgun (WGS) entry which is preliminary data.</text>
</comment>